<dbReference type="Gene3D" id="1.10.10.10">
    <property type="entry name" value="Winged helix-like DNA-binding domain superfamily/Winged helix DNA-binding domain"/>
    <property type="match status" value="1"/>
</dbReference>
<accession>A0A4R6UP83</accession>
<dbReference type="PRINTS" id="PR01467">
    <property type="entry name" value="ARGREPRESSOR"/>
</dbReference>
<comment type="caution">
    <text evidence="13">The sequence shown here is derived from an EMBL/GenBank/DDBJ whole genome shotgun (WGS) entry which is preliminary data.</text>
</comment>
<name>A0A4R6UP83_9GAMM</name>
<dbReference type="InterPro" id="IPR036390">
    <property type="entry name" value="WH_DNA-bd_sf"/>
</dbReference>
<dbReference type="PANTHER" id="PTHR34471:SF1">
    <property type="entry name" value="ARGININE REPRESSOR"/>
    <property type="match status" value="1"/>
</dbReference>
<organism evidence="13 14">
    <name type="scientific">Permianibacter aggregans</name>
    <dbReference type="NCBI Taxonomy" id="1510150"/>
    <lineage>
        <taxon>Bacteria</taxon>
        <taxon>Pseudomonadati</taxon>
        <taxon>Pseudomonadota</taxon>
        <taxon>Gammaproteobacteria</taxon>
        <taxon>Pseudomonadales</taxon>
        <taxon>Pseudomonadaceae</taxon>
        <taxon>Permianibacter</taxon>
    </lineage>
</organism>
<protein>
    <recommendedName>
        <fullName evidence="4 10">Arginine repressor</fullName>
    </recommendedName>
</protein>
<dbReference type="SUPFAM" id="SSF55252">
    <property type="entry name" value="C-terminal domain of arginine repressor"/>
    <property type="match status" value="1"/>
</dbReference>
<dbReference type="UniPathway" id="UPA00068"/>
<dbReference type="GO" id="GO:0051259">
    <property type="term" value="P:protein complex oligomerization"/>
    <property type="evidence" value="ECO:0007669"/>
    <property type="project" value="InterPro"/>
</dbReference>
<dbReference type="AlphaFoldDB" id="A0A4R6UP83"/>
<keyword evidence="10" id="KW-0028">Amino-acid biosynthesis</keyword>
<dbReference type="Pfam" id="PF01316">
    <property type="entry name" value="Arg_repressor"/>
    <property type="match status" value="1"/>
</dbReference>
<evidence type="ECO:0000313" key="13">
    <source>
        <dbReference type="EMBL" id="TDQ45054.1"/>
    </source>
</evidence>
<evidence type="ECO:0000256" key="7">
    <source>
        <dbReference type="ARBA" id="ARBA00023015"/>
    </source>
</evidence>
<dbReference type="EMBL" id="SNYM01000021">
    <property type="protein sequence ID" value="TDQ45054.1"/>
    <property type="molecule type" value="Genomic_DNA"/>
</dbReference>
<dbReference type="InterPro" id="IPR020900">
    <property type="entry name" value="Arg_repress_DNA-bd"/>
</dbReference>
<dbReference type="GO" id="GO:0006526">
    <property type="term" value="P:L-arginine biosynthetic process"/>
    <property type="evidence" value="ECO:0007669"/>
    <property type="project" value="UniProtKB-UniPathway"/>
</dbReference>
<keyword evidence="9 10" id="KW-0804">Transcription</keyword>
<dbReference type="RefSeq" id="WP_133592824.1">
    <property type="nucleotide sequence ID" value="NZ_CP037953.1"/>
</dbReference>
<evidence type="ECO:0000259" key="12">
    <source>
        <dbReference type="Pfam" id="PF02863"/>
    </source>
</evidence>
<dbReference type="Pfam" id="PF02863">
    <property type="entry name" value="Arg_repressor_C"/>
    <property type="match status" value="1"/>
</dbReference>
<evidence type="ECO:0000256" key="4">
    <source>
        <dbReference type="ARBA" id="ARBA00021148"/>
    </source>
</evidence>
<dbReference type="GO" id="GO:0003700">
    <property type="term" value="F:DNA-binding transcription factor activity"/>
    <property type="evidence" value="ECO:0007669"/>
    <property type="project" value="UniProtKB-UniRule"/>
</dbReference>
<keyword evidence="14" id="KW-1185">Reference proteome</keyword>
<keyword evidence="7 10" id="KW-0805">Transcription regulation</keyword>
<dbReference type="GO" id="GO:0003677">
    <property type="term" value="F:DNA binding"/>
    <property type="evidence" value="ECO:0007669"/>
    <property type="project" value="UniProtKB-KW"/>
</dbReference>
<dbReference type="GO" id="GO:0005737">
    <property type="term" value="C:cytoplasm"/>
    <property type="evidence" value="ECO:0007669"/>
    <property type="project" value="UniProtKB-SubCell"/>
</dbReference>
<dbReference type="PANTHER" id="PTHR34471">
    <property type="entry name" value="ARGININE REPRESSOR"/>
    <property type="match status" value="1"/>
</dbReference>
<evidence type="ECO:0000256" key="6">
    <source>
        <dbReference type="ARBA" id="ARBA00022571"/>
    </source>
</evidence>
<dbReference type="InterPro" id="IPR020899">
    <property type="entry name" value="Arg_repress_C"/>
</dbReference>
<dbReference type="InterPro" id="IPR001669">
    <property type="entry name" value="Arg_repress"/>
</dbReference>
<evidence type="ECO:0000256" key="9">
    <source>
        <dbReference type="ARBA" id="ARBA00023163"/>
    </source>
</evidence>
<evidence type="ECO:0000256" key="8">
    <source>
        <dbReference type="ARBA" id="ARBA00023125"/>
    </source>
</evidence>
<keyword evidence="8 10" id="KW-0238">DNA-binding</keyword>
<reference evidence="13 14" key="1">
    <citation type="submission" date="2019-03" db="EMBL/GenBank/DDBJ databases">
        <title>Genomic Encyclopedia of Type Strains, Phase IV (KMG-IV): sequencing the most valuable type-strain genomes for metagenomic binning, comparative biology and taxonomic classification.</title>
        <authorList>
            <person name="Goeker M."/>
        </authorList>
    </citation>
    <scope>NUCLEOTIDE SEQUENCE [LARGE SCALE GENOMIC DNA]</scope>
    <source>
        <strain evidence="13 14">DSM 103792</strain>
    </source>
</reference>
<sequence length="160" mass="17679">MTVRKPEPVPVGKQGRQQIICELIVTHEVHSQEQLVELLSEKGIETTQTTLSRDLTELKVFKGPNGYTLPQSELSVPPTTSELKRFLETLLVSIDQASNLVVLKTRPGRAQILGYELDRGGIPLVVGTLAGDDTLFIATRSEQDAHQLIEELQELAGVKR</sequence>
<keyword evidence="6 10" id="KW-0055">Arginine biosynthesis</keyword>
<keyword evidence="10" id="KW-0678">Repressor</keyword>
<dbReference type="NCBIfam" id="TIGR01529">
    <property type="entry name" value="argR_whole"/>
    <property type="match status" value="1"/>
</dbReference>
<keyword evidence="5 10" id="KW-0963">Cytoplasm</keyword>
<feature type="domain" description="Arginine repressor DNA-binding" evidence="11">
    <location>
        <begin position="12"/>
        <end position="64"/>
    </location>
</feature>
<gene>
    <name evidence="10" type="primary">argR</name>
    <name evidence="13" type="ORF">EV696_12113</name>
</gene>
<evidence type="ECO:0000313" key="14">
    <source>
        <dbReference type="Proteomes" id="UP000295375"/>
    </source>
</evidence>
<dbReference type="GO" id="GO:1900079">
    <property type="term" value="P:regulation of arginine biosynthetic process"/>
    <property type="evidence" value="ECO:0007669"/>
    <property type="project" value="UniProtKB-UniRule"/>
</dbReference>
<dbReference type="InterPro" id="IPR036251">
    <property type="entry name" value="Arg_repress_C_sf"/>
</dbReference>
<dbReference type="Proteomes" id="UP000295375">
    <property type="component" value="Unassembled WGS sequence"/>
</dbReference>
<evidence type="ECO:0000256" key="5">
    <source>
        <dbReference type="ARBA" id="ARBA00022490"/>
    </source>
</evidence>
<evidence type="ECO:0000256" key="10">
    <source>
        <dbReference type="HAMAP-Rule" id="MF_00173"/>
    </source>
</evidence>
<dbReference type="HAMAP" id="MF_00173">
    <property type="entry name" value="Arg_repressor"/>
    <property type="match status" value="1"/>
</dbReference>
<comment type="similarity">
    <text evidence="3 10">Belongs to the ArgR family.</text>
</comment>
<comment type="pathway">
    <text evidence="2 10">Amino-acid biosynthesis; L-arginine biosynthesis [regulation].</text>
</comment>
<comment type="function">
    <text evidence="10">Regulates arginine biosynthesis genes.</text>
</comment>
<evidence type="ECO:0000256" key="2">
    <source>
        <dbReference type="ARBA" id="ARBA00005040"/>
    </source>
</evidence>
<evidence type="ECO:0000256" key="3">
    <source>
        <dbReference type="ARBA" id="ARBA00008316"/>
    </source>
</evidence>
<dbReference type="Gene3D" id="3.30.1360.40">
    <property type="match status" value="1"/>
</dbReference>
<feature type="domain" description="Arginine repressor C-terminal" evidence="12">
    <location>
        <begin position="88"/>
        <end position="153"/>
    </location>
</feature>
<comment type="subcellular location">
    <subcellularLocation>
        <location evidence="1 10">Cytoplasm</location>
    </subcellularLocation>
</comment>
<evidence type="ECO:0000259" key="11">
    <source>
        <dbReference type="Pfam" id="PF01316"/>
    </source>
</evidence>
<proteinExistence type="inferred from homology"/>
<dbReference type="InterPro" id="IPR036388">
    <property type="entry name" value="WH-like_DNA-bd_sf"/>
</dbReference>
<dbReference type="OrthoDB" id="7060358at2"/>
<dbReference type="SUPFAM" id="SSF46785">
    <property type="entry name" value="Winged helix' DNA-binding domain"/>
    <property type="match status" value="1"/>
</dbReference>
<dbReference type="GO" id="GO:0034618">
    <property type="term" value="F:arginine binding"/>
    <property type="evidence" value="ECO:0007669"/>
    <property type="project" value="InterPro"/>
</dbReference>
<evidence type="ECO:0000256" key="1">
    <source>
        <dbReference type="ARBA" id="ARBA00004496"/>
    </source>
</evidence>